<sequence length="535" mass="55344">MTRRPGALELIEANVDPGSWHSWDVPIAAGDRDPEYEKALSQARERSSTDEAVVTGRARIGGHDVALVVSEFRFLGGSIGRDAAGRIVTAVRRATAERLPLIAAPASGGTRMQEGTPAFVMMVDISRAVVEHKAAGLPYLVYLRHPTTGGVFASWGSLGHVTVAEPGALIGFLGPSVYEALNGHPFPDGVQVAENLVAKGIIDAVVPCDRLAGVASKALALLAGPPARPASVTRAWVPDTAVVTLPGDPWDSIRLSRHPDRPGVRELLRIGAGEAVALSGTGAGELGQGMLCALASFQGVACVVIGQDRRAQARGGPLDHDDLRAARRGIHLARQLGRPLVCVVDTPGAELSAEAEERALAGEIARCLADLVQLTVPSVSVLLGEGCGGGALALLPCRARIAAEHAWLSPLPPEGASVILHGHTRLAADMARRQRVGSHELLADGVVQAVVPEPVPAHENPEDFCRRVSAAIGAQLLQQLAAYRSGQATAFGVGAACPGGPDPAPAGARPREFPDGPISYGPVTGSGGRRSCAAP</sequence>
<keyword evidence="1 5" id="KW-0808">Transferase</keyword>
<dbReference type="EMBL" id="JBHTEE010000001">
    <property type="protein sequence ID" value="MFC7600594.1"/>
    <property type="molecule type" value="Genomic_DNA"/>
</dbReference>
<keyword evidence="6" id="KW-1185">Reference proteome</keyword>
<dbReference type="InterPro" id="IPR011763">
    <property type="entry name" value="COA_CT_C"/>
</dbReference>
<organism evidence="5 6">
    <name type="scientific">Streptosporangium amethystogenes subsp. fukuiense</name>
    <dbReference type="NCBI Taxonomy" id="698418"/>
    <lineage>
        <taxon>Bacteria</taxon>
        <taxon>Bacillati</taxon>
        <taxon>Actinomycetota</taxon>
        <taxon>Actinomycetes</taxon>
        <taxon>Streptosporangiales</taxon>
        <taxon>Streptosporangiaceae</taxon>
        <taxon>Streptosporangium</taxon>
    </lineage>
</organism>
<dbReference type="PROSITE" id="PS50980">
    <property type="entry name" value="COA_CT_NTER"/>
    <property type="match status" value="1"/>
</dbReference>
<comment type="caution">
    <text evidence="5">The sequence shown here is derived from an EMBL/GenBank/DDBJ whole genome shotgun (WGS) entry which is preliminary data.</text>
</comment>
<gene>
    <name evidence="5" type="ORF">ACFQVD_10850</name>
</gene>
<dbReference type="InterPro" id="IPR034733">
    <property type="entry name" value="AcCoA_carboxyl_beta"/>
</dbReference>
<feature type="region of interest" description="Disordered" evidence="2">
    <location>
        <begin position="501"/>
        <end position="535"/>
    </location>
</feature>
<protein>
    <submittedName>
        <fullName evidence="5">Carboxyl transferase domain-containing protein</fullName>
    </submittedName>
</protein>
<dbReference type="GO" id="GO:0016740">
    <property type="term" value="F:transferase activity"/>
    <property type="evidence" value="ECO:0007669"/>
    <property type="project" value="UniProtKB-KW"/>
</dbReference>
<feature type="domain" description="CoA carboxyltransferase C-terminal" evidence="4">
    <location>
        <begin position="237"/>
        <end position="478"/>
    </location>
</feature>
<evidence type="ECO:0000256" key="1">
    <source>
        <dbReference type="ARBA" id="ARBA00022679"/>
    </source>
</evidence>
<dbReference type="InterPro" id="IPR029045">
    <property type="entry name" value="ClpP/crotonase-like_dom_sf"/>
</dbReference>
<dbReference type="SUPFAM" id="SSF52096">
    <property type="entry name" value="ClpP/crotonase"/>
    <property type="match status" value="2"/>
</dbReference>
<accession>A0ABW2SY60</accession>
<evidence type="ECO:0000259" key="4">
    <source>
        <dbReference type="PROSITE" id="PS50989"/>
    </source>
</evidence>
<proteinExistence type="predicted"/>
<dbReference type="InterPro" id="IPR011762">
    <property type="entry name" value="COA_CT_N"/>
</dbReference>
<evidence type="ECO:0000313" key="5">
    <source>
        <dbReference type="EMBL" id="MFC7600594.1"/>
    </source>
</evidence>
<dbReference type="RefSeq" id="WP_343969182.1">
    <property type="nucleotide sequence ID" value="NZ_BAAAGK010000075.1"/>
</dbReference>
<dbReference type="PRINTS" id="PR01070">
    <property type="entry name" value="ACCCTRFRASEB"/>
</dbReference>
<dbReference type="PANTHER" id="PTHR42995:SF5">
    <property type="entry name" value="ACETYL-COENZYME A CARBOXYLASE CARBOXYL TRANSFERASE SUBUNIT BETA, CHLOROPLASTIC"/>
    <property type="match status" value="1"/>
</dbReference>
<dbReference type="PANTHER" id="PTHR42995">
    <property type="entry name" value="ACETYL-COENZYME A CARBOXYLASE CARBOXYL TRANSFERASE SUBUNIT BETA, CHLOROPLASTIC"/>
    <property type="match status" value="1"/>
</dbReference>
<evidence type="ECO:0000313" key="6">
    <source>
        <dbReference type="Proteomes" id="UP001596514"/>
    </source>
</evidence>
<dbReference type="InterPro" id="IPR000438">
    <property type="entry name" value="Acetyl_CoA_COase_Trfase_b_su"/>
</dbReference>
<feature type="domain" description="CoA carboxyltransferase N-terminal" evidence="3">
    <location>
        <begin position="1"/>
        <end position="237"/>
    </location>
</feature>
<evidence type="ECO:0000259" key="3">
    <source>
        <dbReference type="PROSITE" id="PS50980"/>
    </source>
</evidence>
<name>A0ABW2SY60_9ACTN</name>
<dbReference type="Gene3D" id="3.90.226.10">
    <property type="entry name" value="2-enoyl-CoA Hydratase, Chain A, domain 1"/>
    <property type="match status" value="2"/>
</dbReference>
<reference evidence="6" key="1">
    <citation type="journal article" date="2019" name="Int. J. Syst. Evol. Microbiol.">
        <title>The Global Catalogue of Microorganisms (GCM) 10K type strain sequencing project: providing services to taxonomists for standard genome sequencing and annotation.</title>
        <authorList>
            <consortium name="The Broad Institute Genomics Platform"/>
            <consortium name="The Broad Institute Genome Sequencing Center for Infectious Disease"/>
            <person name="Wu L."/>
            <person name="Ma J."/>
        </authorList>
    </citation>
    <scope>NUCLEOTIDE SEQUENCE [LARGE SCALE GENOMIC DNA]</scope>
    <source>
        <strain evidence="6">JCM 10083</strain>
    </source>
</reference>
<dbReference type="Pfam" id="PF01039">
    <property type="entry name" value="Carboxyl_trans"/>
    <property type="match status" value="1"/>
</dbReference>
<dbReference type="Proteomes" id="UP001596514">
    <property type="component" value="Unassembled WGS sequence"/>
</dbReference>
<dbReference type="PROSITE" id="PS50989">
    <property type="entry name" value="COA_CT_CTER"/>
    <property type="match status" value="1"/>
</dbReference>
<evidence type="ECO:0000256" key="2">
    <source>
        <dbReference type="SAM" id="MobiDB-lite"/>
    </source>
</evidence>